<keyword evidence="1" id="KW-0472">Membrane</keyword>
<feature type="transmembrane region" description="Helical" evidence="1">
    <location>
        <begin position="12"/>
        <end position="34"/>
    </location>
</feature>
<dbReference type="OrthoDB" id="2964362at2"/>
<protein>
    <recommendedName>
        <fullName evidence="4">Type II secretion system protein</fullName>
    </recommendedName>
</protein>
<gene>
    <name evidence="2" type="ORF">CFK37_12825</name>
</gene>
<dbReference type="Proteomes" id="UP000198312">
    <property type="component" value="Chromosome"/>
</dbReference>
<keyword evidence="1" id="KW-0812">Transmembrane</keyword>
<evidence type="ECO:0000313" key="2">
    <source>
        <dbReference type="EMBL" id="ASK62962.1"/>
    </source>
</evidence>
<keyword evidence="3" id="KW-1185">Reference proteome</keyword>
<dbReference type="AlphaFoldDB" id="A0A220U4P6"/>
<accession>A0A220U4P6</accession>
<evidence type="ECO:0000256" key="1">
    <source>
        <dbReference type="SAM" id="Phobius"/>
    </source>
</evidence>
<evidence type="ECO:0008006" key="4">
    <source>
        <dbReference type="Google" id="ProtNLM"/>
    </source>
</evidence>
<dbReference type="EMBL" id="CP022315">
    <property type="protein sequence ID" value="ASK62962.1"/>
    <property type="molecule type" value="Genomic_DNA"/>
</dbReference>
<organism evidence="2 3">
    <name type="scientific">Virgibacillus phasianinus</name>
    <dbReference type="NCBI Taxonomy" id="2017483"/>
    <lineage>
        <taxon>Bacteria</taxon>
        <taxon>Bacillati</taxon>
        <taxon>Bacillota</taxon>
        <taxon>Bacilli</taxon>
        <taxon>Bacillales</taxon>
        <taxon>Bacillaceae</taxon>
        <taxon>Virgibacillus</taxon>
    </lineage>
</organism>
<reference evidence="2 3" key="1">
    <citation type="submission" date="2017-07" db="EMBL/GenBank/DDBJ databases">
        <title>Virgibacillus sp. LM2416.</title>
        <authorList>
            <person name="Tak E.J."/>
            <person name="Bae J.-W."/>
        </authorList>
    </citation>
    <scope>NUCLEOTIDE SEQUENCE [LARGE SCALE GENOMIC DNA]</scope>
    <source>
        <strain evidence="2 3">LM2416</strain>
    </source>
</reference>
<proteinExistence type="predicted"/>
<evidence type="ECO:0000313" key="3">
    <source>
        <dbReference type="Proteomes" id="UP000198312"/>
    </source>
</evidence>
<name>A0A220U4P6_9BACI</name>
<dbReference type="KEGG" id="vil:CFK37_12825"/>
<keyword evidence="1" id="KW-1133">Transmembrane helix</keyword>
<sequence>MNRLNNEHGAALVLTLFIVTIMLLFILTLSYQVINTTKQVTTVEKNMDAEHLAKMGVEYYYQWVKHEHVQSPSKNIEEIITALQGMTDKEIIIDQERRFLLMNAKIDGSNLIKITCKGIAFGNDVIETNEIKLVDH</sequence>
<dbReference type="RefSeq" id="WP_089062221.1">
    <property type="nucleotide sequence ID" value="NZ_CP022315.1"/>
</dbReference>